<protein>
    <recommendedName>
        <fullName evidence="2">Peptidase C14 caspase domain-containing protein</fullName>
    </recommendedName>
</protein>
<dbReference type="Proteomes" id="UP000027222">
    <property type="component" value="Unassembled WGS sequence"/>
</dbReference>
<evidence type="ECO:0000256" key="1">
    <source>
        <dbReference type="ARBA" id="ARBA00009005"/>
    </source>
</evidence>
<reference evidence="4" key="1">
    <citation type="journal article" date="2014" name="Proc. Natl. Acad. Sci. U.S.A.">
        <title>Extensive sampling of basidiomycete genomes demonstrates inadequacy of the white-rot/brown-rot paradigm for wood decay fungi.</title>
        <authorList>
            <person name="Riley R."/>
            <person name="Salamov A.A."/>
            <person name="Brown D.W."/>
            <person name="Nagy L.G."/>
            <person name="Floudas D."/>
            <person name="Held B.W."/>
            <person name="Levasseur A."/>
            <person name="Lombard V."/>
            <person name="Morin E."/>
            <person name="Otillar R."/>
            <person name="Lindquist E.A."/>
            <person name="Sun H."/>
            <person name="LaButti K.M."/>
            <person name="Schmutz J."/>
            <person name="Jabbour D."/>
            <person name="Luo H."/>
            <person name="Baker S.E."/>
            <person name="Pisabarro A.G."/>
            <person name="Walton J.D."/>
            <person name="Blanchette R.A."/>
            <person name="Henrissat B."/>
            <person name="Martin F."/>
            <person name="Cullen D."/>
            <person name="Hibbett D.S."/>
            <person name="Grigoriev I.V."/>
        </authorList>
    </citation>
    <scope>NUCLEOTIDE SEQUENCE [LARGE SCALE GENOMIC DNA]</scope>
    <source>
        <strain evidence="4">CBS 339.88</strain>
    </source>
</reference>
<sequence>MFALIIGIDDYESRHIPLLRFAVSDASSVRDYCRNDLKVPEGHIHVLLNKSASRSRIIDGFLKLKEDSRIRRGDPILIYFAGHGSEMASPPEWEAGSLDGKIQLIVPQDYSSTQPKQISGIPDRTISALLEKISEVKGDNITVILDCCHAASGTRGLSNSCVRSVHLGSRIMGDLDKDIWEDHPRVSLKPSRAMRGALTTHILLAASSADQEARETNGYGHFTAALLKLFRTVPLHHLRYCDILSRMDQIKGQDPQCEGVHQGRLIFSTYVPPLCPFPVSLKGASRQDQFILPLGTAHGVSIDAEFAVHRKTDHAFQNPIGHLAVEAVTCFTATTKSPSEVSACVHSLDEVLVIQTKAGRKDPLPVFLVPCEPQRDFASCSTLVENTRSDSDLQNIVFVDTPDHALLDVAVANSEAVLRVQDKDALRHGFDSQSICIRTPIGQLAGVLKNASFYYSELRRINRAPEITSMIQIEFYKLEAVRSPFPDVDLPDLLPVGKNLYHNNAVELTAEPGSLYGVKLTNNGYCDLYPSILYFDNSDLSIATVYDTPSSGAYILDVPLKKGGGTLAVGYGSGGHSPLRYKLKNGENISVGFLKIFVFTRPITPSAVPELYPSRHTWGTIVFPIVCRRRRDTKLTQFAQTASKKLQEIGSRGLKIDRPVQFRRHTASTEKLGLICFVVLICFTARFLNQDTATGVQT</sequence>
<dbReference type="Gene3D" id="3.40.50.1460">
    <property type="match status" value="1"/>
</dbReference>
<evidence type="ECO:0000313" key="3">
    <source>
        <dbReference type="EMBL" id="KDR74099.1"/>
    </source>
</evidence>
<proteinExistence type="inferred from homology"/>
<feature type="domain" description="Peptidase C14 caspase" evidence="2">
    <location>
        <begin position="2"/>
        <end position="247"/>
    </location>
</feature>
<dbReference type="InterPro" id="IPR011600">
    <property type="entry name" value="Pept_C14_caspase"/>
</dbReference>
<dbReference type="AlphaFoldDB" id="A0A067T2D6"/>
<comment type="similarity">
    <text evidence="1">Belongs to the peptidase C14B family.</text>
</comment>
<keyword evidence="4" id="KW-1185">Reference proteome</keyword>
<dbReference type="InterPro" id="IPR050452">
    <property type="entry name" value="Metacaspase"/>
</dbReference>
<evidence type="ECO:0000259" key="2">
    <source>
        <dbReference type="Pfam" id="PF00656"/>
    </source>
</evidence>
<gene>
    <name evidence="3" type="ORF">GALMADRAFT_250873</name>
</gene>
<dbReference type="GO" id="GO:0004197">
    <property type="term" value="F:cysteine-type endopeptidase activity"/>
    <property type="evidence" value="ECO:0007669"/>
    <property type="project" value="InterPro"/>
</dbReference>
<accession>A0A067T2D6</accession>
<dbReference type="GO" id="GO:0006508">
    <property type="term" value="P:proteolysis"/>
    <property type="evidence" value="ECO:0007669"/>
    <property type="project" value="InterPro"/>
</dbReference>
<dbReference type="EMBL" id="KL142384">
    <property type="protein sequence ID" value="KDR74099.1"/>
    <property type="molecule type" value="Genomic_DNA"/>
</dbReference>
<dbReference type="GO" id="GO:0005737">
    <property type="term" value="C:cytoplasm"/>
    <property type="evidence" value="ECO:0007669"/>
    <property type="project" value="TreeGrafter"/>
</dbReference>
<organism evidence="3 4">
    <name type="scientific">Galerina marginata (strain CBS 339.88)</name>
    <dbReference type="NCBI Taxonomy" id="685588"/>
    <lineage>
        <taxon>Eukaryota</taxon>
        <taxon>Fungi</taxon>
        <taxon>Dikarya</taxon>
        <taxon>Basidiomycota</taxon>
        <taxon>Agaricomycotina</taxon>
        <taxon>Agaricomycetes</taxon>
        <taxon>Agaricomycetidae</taxon>
        <taxon>Agaricales</taxon>
        <taxon>Agaricineae</taxon>
        <taxon>Strophariaceae</taxon>
        <taxon>Galerina</taxon>
    </lineage>
</organism>
<evidence type="ECO:0000313" key="4">
    <source>
        <dbReference type="Proteomes" id="UP000027222"/>
    </source>
</evidence>
<dbReference type="PANTHER" id="PTHR48104">
    <property type="entry name" value="METACASPASE-4"/>
    <property type="match status" value="1"/>
</dbReference>
<dbReference type="Pfam" id="PF00656">
    <property type="entry name" value="Peptidase_C14"/>
    <property type="match status" value="1"/>
</dbReference>
<dbReference type="OrthoDB" id="3223806at2759"/>
<dbReference type="HOGENOM" id="CLU_011935_1_0_1"/>
<dbReference type="PANTHER" id="PTHR48104:SF30">
    <property type="entry name" value="METACASPASE-1"/>
    <property type="match status" value="1"/>
</dbReference>
<name>A0A067T2D6_GALM3</name>